<organism evidence="3 4">
    <name type="scientific">Blastopirellula marina</name>
    <dbReference type="NCBI Taxonomy" id="124"/>
    <lineage>
        <taxon>Bacteria</taxon>
        <taxon>Pseudomonadati</taxon>
        <taxon>Planctomycetota</taxon>
        <taxon>Planctomycetia</taxon>
        <taxon>Pirellulales</taxon>
        <taxon>Pirellulaceae</taxon>
        <taxon>Blastopirellula</taxon>
    </lineage>
</organism>
<comment type="caution">
    <text evidence="3">The sequence shown here is derived from an EMBL/GenBank/DDBJ whole genome shotgun (WGS) entry which is preliminary data.</text>
</comment>
<dbReference type="InterPro" id="IPR007415">
    <property type="entry name" value="Nitrogenase_MoFe_mat_NifZ"/>
</dbReference>
<evidence type="ECO:0000256" key="1">
    <source>
        <dbReference type="ARBA" id="ARBA00008027"/>
    </source>
</evidence>
<evidence type="ECO:0000313" key="3">
    <source>
        <dbReference type="EMBL" id="PQO45952.1"/>
    </source>
</evidence>
<reference evidence="3 4" key="1">
    <citation type="submission" date="2018-02" db="EMBL/GenBank/DDBJ databases">
        <title>Comparative genomes isolates from brazilian mangrove.</title>
        <authorList>
            <person name="Araujo J.E."/>
            <person name="Taketani R.G."/>
            <person name="Silva M.C.P."/>
            <person name="Loureco M.V."/>
            <person name="Andreote F.D."/>
        </authorList>
    </citation>
    <scope>NUCLEOTIDE SEQUENCE [LARGE SCALE GENOMIC DNA]</scope>
    <source>
        <strain evidence="3 4">Nap-Phe MGV</strain>
    </source>
</reference>
<evidence type="ECO:0000256" key="2">
    <source>
        <dbReference type="ARBA" id="ARBA00023231"/>
    </source>
</evidence>
<proteinExistence type="inferred from homology"/>
<dbReference type="OrthoDB" id="9801083at2"/>
<evidence type="ECO:0000313" key="4">
    <source>
        <dbReference type="Proteomes" id="UP000237819"/>
    </source>
</evidence>
<comment type="similarity">
    <text evidence="1">Belongs to the NifZ family.</text>
</comment>
<dbReference type="Proteomes" id="UP000237819">
    <property type="component" value="Unassembled WGS sequence"/>
</dbReference>
<dbReference type="AlphaFoldDB" id="A0A2S8GNG5"/>
<gene>
    <name evidence="3" type="ORF">C5Y93_11925</name>
</gene>
<dbReference type="GO" id="GO:0009399">
    <property type="term" value="P:nitrogen fixation"/>
    <property type="evidence" value="ECO:0007669"/>
    <property type="project" value="InterPro"/>
</dbReference>
<dbReference type="RefSeq" id="WP_105335652.1">
    <property type="nucleotide sequence ID" value="NZ_PUHZ01000012.1"/>
</dbReference>
<dbReference type="Pfam" id="PF04319">
    <property type="entry name" value="NifZ"/>
    <property type="match status" value="1"/>
</dbReference>
<sequence>MKPRYEFGERVRVTRTVRNDGTFPGLETGIKLVAAGSSGFVRNVGTFLQDQIIYTVHFVEEDRMVGCREEELIPADEKWVEAQFEFRDRVITRFRLSSGEELVADVGSEGEVIKVLRNAPGGPAYHVYFNGRTFQVPESALLAK</sequence>
<protein>
    <submittedName>
        <fullName evidence="3">Nitrogen fixation protein NifZ</fullName>
    </submittedName>
</protein>
<accession>A0A2S8GNG5</accession>
<name>A0A2S8GNG5_9BACT</name>
<keyword evidence="2" id="KW-0535">Nitrogen fixation</keyword>
<dbReference type="EMBL" id="PUHZ01000012">
    <property type="protein sequence ID" value="PQO45952.1"/>
    <property type="molecule type" value="Genomic_DNA"/>
</dbReference>